<dbReference type="InterPro" id="IPR008030">
    <property type="entry name" value="NmrA-like"/>
</dbReference>
<evidence type="ECO:0000259" key="3">
    <source>
        <dbReference type="Pfam" id="PF05368"/>
    </source>
</evidence>
<dbReference type="PANTHER" id="PTHR42748:SF31">
    <property type="entry name" value="NMRA-LIKE DOMAIN-CONTAINING PROTEIN-RELATED"/>
    <property type="match status" value="1"/>
</dbReference>
<keyword evidence="5" id="KW-1185">Reference proteome</keyword>
<evidence type="ECO:0000256" key="2">
    <source>
        <dbReference type="ARBA" id="ARBA00022857"/>
    </source>
</evidence>
<proteinExistence type="inferred from homology"/>
<sequence>MAPSKLLTVFGATGNQGGSVIANVLSNPQLSSEYKLRGITRDPSKPNAKKLTEKGVEMVSADMNDTDALRKAISGSSAVFCVTNYWETMSKETEVKQGQNVADVSKEAGVKHLIWSSLPHATKLTNGELSHIEHFDGKAEIEEYIESIKGGSDMVASYWRPGFFMSNIKGMIQPDQSTGVATWKMPFNAEKTQVGLLDVVADTGKFVAGLLLADAKSVDGFQVNGVSEWMTPKQIVDTISETAGTKVEFQEVSGDEYESYLPPAIAKELKENMLLVRDYSYFGKGTEKTQAESNKILGDTKLTTWQEFVKHNGPWEWKSGGQ</sequence>
<reference evidence="4" key="1">
    <citation type="submission" date="2020-02" db="EMBL/GenBank/DDBJ databases">
        <authorList>
            <person name="Palmer J.M."/>
        </authorList>
    </citation>
    <scope>NUCLEOTIDE SEQUENCE</scope>
    <source>
        <strain evidence="4">EPUS1.4</strain>
        <tissue evidence="4">Thallus</tissue>
    </source>
</reference>
<comment type="similarity">
    <text evidence="1">Belongs to the NmrA-type oxidoreductase family.</text>
</comment>
<gene>
    <name evidence="4" type="ORF">GJ744_001690</name>
</gene>
<dbReference type="PANTHER" id="PTHR42748">
    <property type="entry name" value="NITROGEN METABOLITE REPRESSION PROTEIN NMRA FAMILY MEMBER"/>
    <property type="match status" value="1"/>
</dbReference>
<dbReference type="InterPro" id="IPR036291">
    <property type="entry name" value="NAD(P)-bd_dom_sf"/>
</dbReference>
<name>A0A8H7AB95_9EURO</name>
<evidence type="ECO:0000313" key="4">
    <source>
        <dbReference type="EMBL" id="KAF7504824.1"/>
    </source>
</evidence>
<dbReference type="Pfam" id="PF05368">
    <property type="entry name" value="NmrA"/>
    <property type="match status" value="1"/>
</dbReference>
<dbReference type="OrthoDB" id="3358371at2759"/>
<dbReference type="Gene3D" id="3.40.50.720">
    <property type="entry name" value="NAD(P)-binding Rossmann-like Domain"/>
    <property type="match status" value="1"/>
</dbReference>
<evidence type="ECO:0000256" key="1">
    <source>
        <dbReference type="ARBA" id="ARBA00006328"/>
    </source>
</evidence>
<protein>
    <recommendedName>
        <fullName evidence="3">NmrA-like domain-containing protein</fullName>
    </recommendedName>
</protein>
<dbReference type="SUPFAM" id="SSF51735">
    <property type="entry name" value="NAD(P)-binding Rossmann-fold domains"/>
    <property type="match status" value="1"/>
</dbReference>
<evidence type="ECO:0000313" key="5">
    <source>
        <dbReference type="Proteomes" id="UP000606974"/>
    </source>
</evidence>
<dbReference type="Proteomes" id="UP000606974">
    <property type="component" value="Unassembled WGS sequence"/>
</dbReference>
<accession>A0A8H7AB95</accession>
<dbReference type="AlphaFoldDB" id="A0A8H7AB95"/>
<comment type="caution">
    <text evidence="4">The sequence shown here is derived from an EMBL/GenBank/DDBJ whole genome shotgun (WGS) entry which is preliminary data.</text>
</comment>
<feature type="domain" description="NmrA-like" evidence="3">
    <location>
        <begin position="4"/>
        <end position="308"/>
    </location>
</feature>
<dbReference type="Gene3D" id="3.90.25.10">
    <property type="entry name" value="UDP-galactose 4-epimerase, domain 1"/>
    <property type="match status" value="1"/>
</dbReference>
<dbReference type="InterPro" id="IPR051164">
    <property type="entry name" value="NmrA-like_oxidored"/>
</dbReference>
<dbReference type="CDD" id="cd05251">
    <property type="entry name" value="NmrA_like_SDR_a"/>
    <property type="match status" value="1"/>
</dbReference>
<dbReference type="EMBL" id="JAACFV010000126">
    <property type="protein sequence ID" value="KAF7504824.1"/>
    <property type="molecule type" value="Genomic_DNA"/>
</dbReference>
<organism evidence="4 5">
    <name type="scientific">Endocarpon pusillum</name>
    <dbReference type="NCBI Taxonomy" id="364733"/>
    <lineage>
        <taxon>Eukaryota</taxon>
        <taxon>Fungi</taxon>
        <taxon>Dikarya</taxon>
        <taxon>Ascomycota</taxon>
        <taxon>Pezizomycotina</taxon>
        <taxon>Eurotiomycetes</taxon>
        <taxon>Chaetothyriomycetidae</taxon>
        <taxon>Verrucariales</taxon>
        <taxon>Verrucariaceae</taxon>
        <taxon>Endocarpon</taxon>
    </lineage>
</organism>
<dbReference type="GO" id="GO:0005634">
    <property type="term" value="C:nucleus"/>
    <property type="evidence" value="ECO:0007669"/>
    <property type="project" value="TreeGrafter"/>
</dbReference>
<keyword evidence="2" id="KW-0521">NADP</keyword>